<keyword evidence="2" id="KW-1185">Reference proteome</keyword>
<dbReference type="Proteomes" id="UP001275315">
    <property type="component" value="Unassembled WGS sequence"/>
</dbReference>
<evidence type="ECO:0000313" key="1">
    <source>
        <dbReference type="EMBL" id="MDY0409261.1"/>
    </source>
</evidence>
<organism evidence="1 2">
    <name type="scientific">Paracerasibacillus soli</name>
    <dbReference type="NCBI Taxonomy" id="480284"/>
    <lineage>
        <taxon>Bacteria</taxon>
        <taxon>Bacillati</taxon>
        <taxon>Bacillota</taxon>
        <taxon>Bacilli</taxon>
        <taxon>Bacillales</taxon>
        <taxon>Bacillaceae</taxon>
        <taxon>Paracerasibacillus</taxon>
    </lineage>
</organism>
<sequence>MAGKLYLANVNPINAQKSKFVIVTVTATTKLFAYHLTYSVLLNINAYDEKSIFLGRKENL</sequence>
<accession>A0ABU5CSF4</accession>
<evidence type="ECO:0000313" key="2">
    <source>
        <dbReference type="Proteomes" id="UP001275315"/>
    </source>
</evidence>
<proteinExistence type="predicted"/>
<name>A0ABU5CSF4_9BACI</name>
<reference evidence="1 2" key="1">
    <citation type="submission" date="2023-10" db="EMBL/GenBank/DDBJ databases">
        <title>Virgibacillus soli CC-YMP-6 genome.</title>
        <authorList>
            <person name="Miliotis G."/>
            <person name="Sengupta P."/>
            <person name="Hameed A."/>
            <person name="Chuvochina M."/>
            <person name="Mcdonagh F."/>
            <person name="Simpson A.C."/>
            <person name="Singh N.K."/>
            <person name="Rekha P.D."/>
            <person name="Raman K."/>
            <person name="Hugenholtz P."/>
            <person name="Venkateswaran K."/>
        </authorList>
    </citation>
    <scope>NUCLEOTIDE SEQUENCE [LARGE SCALE GENOMIC DNA]</scope>
    <source>
        <strain evidence="1 2">CC-YMP-6</strain>
    </source>
</reference>
<gene>
    <name evidence="1" type="ORF">RWD45_12660</name>
</gene>
<comment type="caution">
    <text evidence="1">The sequence shown here is derived from an EMBL/GenBank/DDBJ whole genome shotgun (WGS) entry which is preliminary data.</text>
</comment>
<dbReference type="EMBL" id="JAWDIQ010000002">
    <property type="protein sequence ID" value="MDY0409261.1"/>
    <property type="molecule type" value="Genomic_DNA"/>
</dbReference>
<protein>
    <submittedName>
        <fullName evidence="1">Uncharacterized protein</fullName>
    </submittedName>
</protein>
<dbReference type="RefSeq" id="WP_320380063.1">
    <property type="nucleotide sequence ID" value="NZ_JAWDIQ010000002.1"/>
</dbReference>